<dbReference type="InterPro" id="IPR038475">
    <property type="entry name" value="RecG_C_sf"/>
</dbReference>
<accession>A0A556R979</accession>
<dbReference type="Pfam" id="PF13749">
    <property type="entry name" value="HATPase_c_4"/>
    <property type="match status" value="1"/>
</dbReference>
<name>A0A556R979_9BIFI</name>
<comment type="caution">
    <text evidence="2">The sequence shown here is derived from an EMBL/GenBank/DDBJ whole genome shotgun (WGS) entry which is preliminary data.</text>
</comment>
<dbReference type="PANTHER" id="PTHR30595:SF6">
    <property type="entry name" value="SCHLAFEN ALBA-2 DOMAIN-CONTAINING PROTEIN"/>
    <property type="match status" value="1"/>
</dbReference>
<dbReference type="Pfam" id="PF04326">
    <property type="entry name" value="SLFN_AlbA_2"/>
    <property type="match status" value="1"/>
</dbReference>
<dbReference type="InterPro" id="IPR007421">
    <property type="entry name" value="Schlafen_AlbA_2_dom"/>
</dbReference>
<dbReference type="PANTHER" id="PTHR30595">
    <property type="entry name" value="GLPR-RELATED TRANSCRIPTIONAL REPRESSOR"/>
    <property type="match status" value="1"/>
</dbReference>
<reference evidence="2 3" key="1">
    <citation type="submission" date="2019-07" db="EMBL/GenBank/DDBJ databases">
        <title>Bifidobacterium asteroides genomes.</title>
        <authorList>
            <person name="Zheng H."/>
        </authorList>
    </citation>
    <scope>NUCLEOTIDE SEQUENCE [LARGE SCALE GENOMIC DNA]</scope>
    <source>
        <strain evidence="2 3">W8111</strain>
    </source>
</reference>
<sequence>MACEYGKETLSKEFKSDLKGLPDSELVEAVVALANTDGGCLYLGVEDDGTPTGAQQKHQDPVGMAAMIANKTVPPISVRAQLVGNDIAVVQVEVPKAQSVVSTKSGKILRRMMKVDGTPESVPMYPYEFATRLSDLGKLDYSAQPVRGSTRADFDPLERDRLRRIIASYQSGDQNLLELSDEDMEKSLRLVVSVDGDLTPTLAGLLLIGNEDALQQFVPTNEAAFQVLNGTDIKVNQTYHGPLLKTIEQISASFKPWNPGTELNVGLFSSMVPEFDERAFREALVNAFGHRDYSVLGRVRVLVDDAGLTIANPGGFVEGINVHNLLTAEPHGRNPCLMDALKRSGLAERTGRGIDRIFEGALNYGRPLPDYSRSNGRGVSVLLPRSAPDKAFVELLAEERERSGKSMSLDGLLILDKLKRERRCSFDVLSKSMDMSDQRLRTVLGQLTESGLIESAGTGARRTYMLGAKVYRRSGKVVEYVRQSDIDRVRYSELIIKLIHEQKTVSRNDVMELLHLSANQAYYQLRKLVDEGRIRKVGSGKRKARYEAV</sequence>
<dbReference type="Gene3D" id="1.10.10.10">
    <property type="entry name" value="Winged helix-like DNA-binding domain superfamily/Winged helix DNA-binding domain"/>
    <property type="match status" value="1"/>
</dbReference>
<dbReference type="InterPro" id="IPR036388">
    <property type="entry name" value="WH-like_DNA-bd_sf"/>
</dbReference>
<protein>
    <submittedName>
        <fullName evidence="2">AAA family ATPase</fullName>
    </submittedName>
</protein>
<proteinExistence type="predicted"/>
<dbReference type="Gene3D" id="3.30.565.60">
    <property type="match status" value="1"/>
</dbReference>
<evidence type="ECO:0000313" key="2">
    <source>
        <dbReference type="EMBL" id="TSJ85436.1"/>
    </source>
</evidence>
<feature type="domain" description="Schlafen AlbA-2" evidence="1">
    <location>
        <begin position="9"/>
        <end position="111"/>
    </location>
</feature>
<evidence type="ECO:0000259" key="1">
    <source>
        <dbReference type="Pfam" id="PF04326"/>
    </source>
</evidence>
<dbReference type="Gene3D" id="3.30.950.30">
    <property type="entry name" value="Schlafen, AAA domain"/>
    <property type="match status" value="1"/>
</dbReference>
<gene>
    <name evidence="2" type="ORF">FPK29_06665</name>
</gene>
<dbReference type="InterPro" id="IPR036390">
    <property type="entry name" value="WH_DNA-bd_sf"/>
</dbReference>
<dbReference type="AlphaFoldDB" id="A0A556R979"/>
<dbReference type="EMBL" id="VMHJ01000003">
    <property type="protein sequence ID" value="TSJ85436.1"/>
    <property type="molecule type" value="Genomic_DNA"/>
</dbReference>
<organism evidence="2 3">
    <name type="scientific">Bifidobacterium asteroides</name>
    <dbReference type="NCBI Taxonomy" id="1684"/>
    <lineage>
        <taxon>Bacteria</taxon>
        <taxon>Bacillati</taxon>
        <taxon>Actinomycetota</taxon>
        <taxon>Actinomycetes</taxon>
        <taxon>Bifidobacteriales</taxon>
        <taxon>Bifidobacteriaceae</taxon>
        <taxon>Bifidobacterium</taxon>
    </lineage>
</organism>
<evidence type="ECO:0000313" key="3">
    <source>
        <dbReference type="Proteomes" id="UP000317536"/>
    </source>
</evidence>
<dbReference type="SUPFAM" id="SSF46785">
    <property type="entry name" value="Winged helix' DNA-binding domain"/>
    <property type="match status" value="2"/>
</dbReference>
<dbReference type="Proteomes" id="UP000317536">
    <property type="component" value="Unassembled WGS sequence"/>
</dbReference>
<dbReference type="InterPro" id="IPR038461">
    <property type="entry name" value="Schlafen_AlbA_2_dom_sf"/>
</dbReference>